<organism evidence="1 2">
    <name type="scientific">Rangifer tarandus platyrhynchus</name>
    <name type="common">Svalbard reindeer</name>
    <dbReference type="NCBI Taxonomy" id="3082113"/>
    <lineage>
        <taxon>Eukaryota</taxon>
        <taxon>Metazoa</taxon>
        <taxon>Chordata</taxon>
        <taxon>Craniata</taxon>
        <taxon>Vertebrata</taxon>
        <taxon>Euteleostomi</taxon>
        <taxon>Mammalia</taxon>
        <taxon>Eutheria</taxon>
        <taxon>Laurasiatheria</taxon>
        <taxon>Artiodactyla</taxon>
        <taxon>Ruminantia</taxon>
        <taxon>Pecora</taxon>
        <taxon>Cervidae</taxon>
        <taxon>Odocoileinae</taxon>
        <taxon>Rangifer</taxon>
    </lineage>
</organism>
<proteinExistence type="predicted"/>
<evidence type="ECO:0000313" key="1">
    <source>
        <dbReference type="EMBL" id="CAI9152639.1"/>
    </source>
</evidence>
<dbReference type="EMBL" id="OX459937">
    <property type="protein sequence ID" value="CAI9152639.1"/>
    <property type="molecule type" value="Genomic_DNA"/>
</dbReference>
<sequence length="158" mass="16982">MCSSGGGQWAWSWPGGLRAAPEPTLRPDLLREGWRPALGSASQPRCREPPAIGCLHVSADSHLAQPMPSIHPALAPPRSRRVLLPQPRKRCSRRAALPPVFRVHTILPPVCPGAHTPVHLRTGSSETQPRATWRDGVGQAQRDAPCADLVWTTGQAGG</sequence>
<name>A0ABN8XYH0_RANTA</name>
<protein>
    <submittedName>
        <fullName evidence="1">Uncharacterized protein</fullName>
    </submittedName>
</protein>
<reference evidence="1" key="1">
    <citation type="submission" date="2023-04" db="EMBL/GenBank/DDBJ databases">
        <authorList>
            <consortium name="ELIXIR-Norway"/>
        </authorList>
    </citation>
    <scope>NUCLEOTIDE SEQUENCE [LARGE SCALE GENOMIC DNA]</scope>
</reference>
<accession>A0ABN8XYH0</accession>
<dbReference type="Proteomes" id="UP001176941">
    <property type="component" value="Chromosome 1"/>
</dbReference>
<gene>
    <name evidence="1" type="ORF">MRATA1EN1_LOCUS1601</name>
</gene>
<evidence type="ECO:0000313" key="2">
    <source>
        <dbReference type="Proteomes" id="UP001176941"/>
    </source>
</evidence>
<keyword evidence="2" id="KW-1185">Reference proteome</keyword>